<dbReference type="PROSITE" id="PS52019">
    <property type="entry name" value="PKS_MFAS_DH"/>
    <property type="match status" value="1"/>
</dbReference>
<dbReference type="InterPro" id="IPR009081">
    <property type="entry name" value="PP-bd_ACP"/>
</dbReference>
<dbReference type="InterPro" id="IPR036736">
    <property type="entry name" value="ACP-like_sf"/>
</dbReference>
<dbReference type="Gene3D" id="3.40.47.10">
    <property type="match status" value="1"/>
</dbReference>
<dbReference type="SUPFAM" id="SSF52151">
    <property type="entry name" value="FabD/lysophospholipase-like"/>
    <property type="match status" value="1"/>
</dbReference>
<dbReference type="Gene3D" id="3.10.129.110">
    <property type="entry name" value="Polyketide synthase dehydratase"/>
    <property type="match status" value="1"/>
</dbReference>
<dbReference type="InterPro" id="IPR020807">
    <property type="entry name" value="PKS_DH"/>
</dbReference>
<feature type="active site" description="Proton donor; for dehydratase activity" evidence="4">
    <location>
        <position position="1139"/>
    </location>
</feature>
<dbReference type="SUPFAM" id="SSF47336">
    <property type="entry name" value="ACP-like"/>
    <property type="match status" value="1"/>
</dbReference>
<dbReference type="SMART" id="SM00825">
    <property type="entry name" value="PKS_KS"/>
    <property type="match status" value="1"/>
</dbReference>
<dbReference type="CDD" id="cd08955">
    <property type="entry name" value="KR_2_FAS_SDR_x"/>
    <property type="match status" value="1"/>
</dbReference>
<evidence type="ECO:0000259" key="5">
    <source>
        <dbReference type="PROSITE" id="PS50075"/>
    </source>
</evidence>
<sequence>MTQTPAKPTTLQLLNALEEARTKLQAVQQAKEEPIAIIGMSCRFPGAKDTESFWHLLSNGVDAIQEIPANRWKIDACYDANPDAPGKMSSRYGGFLSEVDKFDAHFFGISPREAMSLDPQQRLLLEVSFEALENGGQSSEKLFGTPTGVFIAISTFDYAMRLSEARSQIDAHLGTGTLLSPAAGRLSYSLGLKGASMVVDTACSSSLVALHLAVNSLRNKESDLALVGGVNLLLAPTLSINFTKARMLATDGRCKTFDASANGYVRSEGCGVVVLKRLSQAIRDGDNILALIRGSAINQDGASGGLTVPSGPSQEAVVHQALKNAGVKPKEVSYIEAHGTGTSLGDPIEANALGSLFGEREEPLIVGSVKTNIGHPEAAAGMAGLIKVVLSLQHKQIPPHLHFEKPNPYIAWEELPIKVPTELMPWSTVNKQRIAGISSFGFSGTNAHIVLSEAPPVAAKSESETAPRPQHLLTLSAKTKPAMEQMVRNYSEHLATHPNLDWADICYTTNTRRTHFHERLAVVADSVSQAREKLLAHLGGAETTHLYRGSKSENQPQIAFLFTGQGSQYLGMGRKLYETQPTFRKSLERCQEILNTIGNQERSLLSILYQNDDNSLLEQTAYTQPALFAIEYALAELWKSWGIEPSAVIGHSVGEYVAACVAGIFSLEDGLKMISARGGLMQKLPSNGEMVSLLASPLEQVVEALQGLDSVSIAAINGPNSVVISGAAEAVRRVVRELESKGIKNKRLKVSHAFHSTLMEPMLPDFRQVVQQVTFHQPKLNFISNVTGNFERILPTDPEYWVDHVLKPVRFASGIETLHREGIDIFVEMGPQPILLGMGRQCLPSGYGTWLPTLQLEQSDWQGLLQAVGQLYVRGVAVEWENFHRDSSHRQVAVPTYPWQRERYWIDVAQRQPQMESGMENRRHPLLGQRIRSAALKNQQIVFESQLSSDFPAYLADHALYEKVIFPTAAYVEIVLAAGAQIFGGKEQENHPSLVVEEFLIEQSLVLNPEEAVSVQLVLTPNESGYEFGIFSRKNSDNNVDDHEIWTRHAQGYLLSGKAPVAKAPLDLASLKQTVRQEMEIDGYYQKFSDLGVEYGPNFQVIGKLWRSQGDLPEVLGKIKLPEMVESSVNDSLHPLLLDGCLQLLAAALEDSPDSDTKTYFLVGLERLSFFKQPSTSIWCHVHQSSQRSPGILTSFDLHLVDENGIAVADLINLQVRRANQTALLANQTDDWLYRIGWEVKPRVLSESSSFAKANNKTSKAGNWLIFSDGGEVSSSLADMLNKQGDRCIFVSQGSSFSLLESDHYQINPAEPKDFQNLLSAIVKKEQSVCRGIVYLWGLDQKLEMSDVPTTALDLCSSVLYLVQALSAIPPHHWGKNMPRLCLITRNAQAVTKTPLQLEQSPLWGLARVIVLEHPELETVCIDLGSDQVSEIEMLLQEMLFPEKEEQVAFRNGERYVARLKRAEAKTISQLAKIDSSGSYLITGGFGALGLQVANYLVEQGARHLLLVGRQGAVSPEAQAGVKQLEDKGALVKIVKTDISQPDSIPMLIAATDIPLRGVVHVAGVLDDGMVRDQTRQRFLKVMNPKVQGTWNLHKLTKEMPLDFFVCFSSMTSVIGALGQGNYSAANAFMDALCHHRHALGLPAVSINWGPWATSGMATQLDANLQSRWEAIGFGMIPPSQGMHLFANLLNAKAPQVGAMPINWSKYTVESAFFTDFRKTTDQKKEEQKTSLNFLETVKAASKEQRQPLLVAHVQSQVSKVLGYEKDRVFSVSEGFFDLGMSSLTSVELRNNLQNSLGCRLPATLTFDYPTVKKLVDYLMADFIEEADEDEDVDVSEQSLQIDSKALTFQPLEENDNADEFAKQFAEQLGMQWIN</sequence>
<dbReference type="CDD" id="cd00833">
    <property type="entry name" value="PKS"/>
    <property type="match status" value="1"/>
</dbReference>
<dbReference type="SUPFAM" id="SSF51735">
    <property type="entry name" value="NAD(P)-binding Rossmann-fold domains"/>
    <property type="match status" value="2"/>
</dbReference>
<accession>A0A097PUI4</accession>
<dbReference type="Pfam" id="PF22621">
    <property type="entry name" value="CurL-like_PKS_C"/>
    <property type="match status" value="1"/>
</dbReference>
<dbReference type="SMART" id="SM00826">
    <property type="entry name" value="PKS_DH"/>
    <property type="match status" value="1"/>
</dbReference>
<evidence type="ECO:0000256" key="3">
    <source>
        <dbReference type="ARBA" id="ARBA00022679"/>
    </source>
</evidence>
<dbReference type="PANTHER" id="PTHR43775:SF51">
    <property type="entry name" value="INACTIVE PHENOLPHTHIOCEROL SYNTHESIS POLYKETIDE SYNTHASE TYPE I PKS1-RELATED"/>
    <property type="match status" value="1"/>
</dbReference>
<dbReference type="InterPro" id="IPR049900">
    <property type="entry name" value="PKS_mFAS_DH"/>
</dbReference>
<dbReference type="GO" id="GO:0006633">
    <property type="term" value="P:fatty acid biosynthetic process"/>
    <property type="evidence" value="ECO:0007669"/>
    <property type="project" value="TreeGrafter"/>
</dbReference>
<dbReference type="InterPro" id="IPR014043">
    <property type="entry name" value="Acyl_transferase_dom"/>
</dbReference>
<dbReference type="Pfam" id="PF21089">
    <property type="entry name" value="PKS_DH_N"/>
    <property type="match status" value="1"/>
</dbReference>
<proteinExistence type="predicted"/>
<dbReference type="InterPro" id="IPR036291">
    <property type="entry name" value="NAD(P)-bd_dom_sf"/>
</dbReference>
<reference evidence="8" key="1">
    <citation type="submission" date="2014-07" db="EMBL/GenBank/DDBJ databases">
        <title>First characterization of the anatoxin-a biosynthesis gene cluster from Cuspidothrix issatschenkoi.</title>
        <authorList>
            <person name="Pan Q."/>
            <person name="Jiang Y."/>
            <person name="Li R."/>
        </authorList>
    </citation>
    <scope>NUCLEOTIDE SEQUENCE</scope>
    <source>
        <strain evidence="8">D3</strain>
    </source>
</reference>
<feature type="region of interest" description="N-terminal hotdog fold" evidence="4">
    <location>
        <begin position="924"/>
        <end position="1061"/>
    </location>
</feature>
<dbReference type="Gene3D" id="3.30.70.3290">
    <property type="match status" value="1"/>
</dbReference>
<evidence type="ECO:0000256" key="1">
    <source>
        <dbReference type="ARBA" id="ARBA00022450"/>
    </source>
</evidence>
<dbReference type="InterPro" id="IPR020841">
    <property type="entry name" value="PKS_Beta-ketoAc_synthase_dom"/>
</dbReference>
<dbReference type="Pfam" id="PF21394">
    <property type="entry name" value="Beta-ketacyl_N"/>
    <property type="match status" value="1"/>
</dbReference>
<dbReference type="Pfam" id="PF14765">
    <property type="entry name" value="PS-DH"/>
    <property type="match status" value="1"/>
</dbReference>
<dbReference type="PANTHER" id="PTHR43775">
    <property type="entry name" value="FATTY ACID SYNTHASE"/>
    <property type="match status" value="1"/>
</dbReference>
<dbReference type="InterPro" id="IPR001227">
    <property type="entry name" value="Ac_transferase_dom_sf"/>
</dbReference>
<dbReference type="Gene3D" id="3.40.50.720">
    <property type="entry name" value="NAD(P)-binding Rossmann-like Domain"/>
    <property type="match status" value="1"/>
</dbReference>
<evidence type="ECO:0000259" key="7">
    <source>
        <dbReference type="PROSITE" id="PS52019"/>
    </source>
</evidence>
<feature type="active site" description="Proton acceptor; for dehydratase activity" evidence="4">
    <location>
        <position position="958"/>
    </location>
</feature>
<dbReference type="Pfam" id="PF00109">
    <property type="entry name" value="ketoacyl-synt"/>
    <property type="match status" value="1"/>
</dbReference>
<dbReference type="InterPro" id="IPR014030">
    <property type="entry name" value="Ketoacyl_synth_N"/>
</dbReference>
<dbReference type="SMART" id="SM00823">
    <property type="entry name" value="PKS_PP"/>
    <property type="match status" value="1"/>
</dbReference>
<dbReference type="PROSITE" id="PS50075">
    <property type="entry name" value="CARRIER"/>
    <property type="match status" value="1"/>
</dbReference>
<dbReference type="FunFam" id="3.40.47.10:FF:000019">
    <property type="entry name" value="Polyketide synthase type I"/>
    <property type="match status" value="1"/>
</dbReference>
<evidence type="ECO:0000259" key="6">
    <source>
        <dbReference type="PROSITE" id="PS52004"/>
    </source>
</evidence>
<evidence type="ECO:0000313" key="8">
    <source>
        <dbReference type="EMBL" id="AIU56852.1"/>
    </source>
</evidence>
<dbReference type="PROSITE" id="PS00012">
    <property type="entry name" value="PHOSPHOPANTETHEINE"/>
    <property type="match status" value="1"/>
</dbReference>
<dbReference type="Pfam" id="PF00550">
    <property type="entry name" value="PP-binding"/>
    <property type="match status" value="1"/>
</dbReference>
<gene>
    <name evidence="8" type="primary">anaF</name>
</gene>
<feature type="domain" description="Ketosynthase family 3 (KS3)" evidence="6">
    <location>
        <begin position="32"/>
        <end position="453"/>
    </location>
</feature>
<dbReference type="InterPro" id="IPR006162">
    <property type="entry name" value="Ppantetheine_attach_site"/>
</dbReference>
<organism evidence="8">
    <name type="scientific">Cuspidothrix issatschenkoi CHABD3</name>
    <dbReference type="NCBI Taxonomy" id="1564605"/>
    <lineage>
        <taxon>Bacteria</taxon>
        <taxon>Bacillati</taxon>
        <taxon>Cyanobacteriota</taxon>
        <taxon>Cyanophyceae</taxon>
        <taxon>Nostocales</taxon>
        <taxon>Aphanizomenonaceae</taxon>
        <taxon>Cuspidothrix</taxon>
    </lineage>
</organism>
<dbReference type="SUPFAM" id="SSF55048">
    <property type="entry name" value="Probable ACP-binding domain of malonyl-CoA ACP transacylase"/>
    <property type="match status" value="1"/>
</dbReference>
<keyword evidence="2" id="KW-0597">Phosphoprotein</keyword>
<dbReference type="InterPro" id="IPR042104">
    <property type="entry name" value="PKS_dehydratase_sf"/>
</dbReference>
<dbReference type="Pfam" id="PF02801">
    <property type="entry name" value="Ketoacyl-synt_C"/>
    <property type="match status" value="1"/>
</dbReference>
<dbReference type="InterPro" id="IPR049552">
    <property type="entry name" value="PKS_DH_N"/>
</dbReference>
<dbReference type="Pfam" id="PF00698">
    <property type="entry name" value="Acyl_transf_1"/>
    <property type="match status" value="1"/>
</dbReference>
<dbReference type="InterPro" id="IPR050091">
    <property type="entry name" value="PKS_NRPS_Biosynth_Enz"/>
</dbReference>
<dbReference type="Gene3D" id="3.40.366.10">
    <property type="entry name" value="Malonyl-Coenzyme A Acyl Carrier Protein, domain 2"/>
    <property type="match status" value="1"/>
</dbReference>
<dbReference type="InterPro" id="IPR016036">
    <property type="entry name" value="Malonyl_transacylase_ACP-bd"/>
</dbReference>
<dbReference type="InterPro" id="IPR057326">
    <property type="entry name" value="KR_dom"/>
</dbReference>
<feature type="domain" description="Carrier" evidence="5">
    <location>
        <begin position="1748"/>
        <end position="1823"/>
    </location>
</feature>
<dbReference type="InterPro" id="IPR020806">
    <property type="entry name" value="PKS_PP-bd"/>
</dbReference>
<dbReference type="InterPro" id="IPR049551">
    <property type="entry name" value="PKS_DH_C"/>
</dbReference>
<dbReference type="InterPro" id="IPR013968">
    <property type="entry name" value="PKS_KR"/>
</dbReference>
<dbReference type="InterPro" id="IPR014031">
    <property type="entry name" value="Ketoacyl_synth_C"/>
</dbReference>
<dbReference type="SUPFAM" id="SSF53901">
    <property type="entry name" value="Thiolase-like"/>
    <property type="match status" value="1"/>
</dbReference>
<dbReference type="InterPro" id="IPR016035">
    <property type="entry name" value="Acyl_Trfase/lysoPLipase"/>
</dbReference>
<dbReference type="InterPro" id="IPR049490">
    <property type="entry name" value="C883_1060-like_KR_N"/>
</dbReference>
<keyword evidence="1" id="KW-0596">Phosphopantetheine</keyword>
<dbReference type="FunFam" id="3.40.366.10:FF:000002">
    <property type="entry name" value="Probable polyketide synthase 2"/>
    <property type="match status" value="1"/>
</dbReference>
<protein>
    <submittedName>
        <fullName evidence="8">Anatoxin-a synthetase F polyketide synthase</fullName>
    </submittedName>
</protein>
<keyword evidence="3" id="KW-0808">Transferase</keyword>
<dbReference type="Gene3D" id="1.10.1200.10">
    <property type="entry name" value="ACP-like"/>
    <property type="match status" value="1"/>
</dbReference>
<feature type="domain" description="PKS/mFAS DH" evidence="7">
    <location>
        <begin position="924"/>
        <end position="1225"/>
    </location>
</feature>
<name>A0A097PUI4_9CYAN</name>
<dbReference type="PROSITE" id="PS52004">
    <property type="entry name" value="KS3_2"/>
    <property type="match status" value="1"/>
</dbReference>
<evidence type="ECO:0000256" key="4">
    <source>
        <dbReference type="PROSITE-ProRule" id="PRU01363"/>
    </source>
</evidence>
<dbReference type="GO" id="GO:0004312">
    <property type="term" value="F:fatty acid synthase activity"/>
    <property type="evidence" value="ECO:0007669"/>
    <property type="project" value="TreeGrafter"/>
</dbReference>
<dbReference type="InterPro" id="IPR016039">
    <property type="entry name" value="Thiolase-like"/>
</dbReference>
<dbReference type="SMART" id="SM01294">
    <property type="entry name" value="PKS_PP_betabranch"/>
    <property type="match status" value="1"/>
</dbReference>
<dbReference type="Pfam" id="PF08659">
    <property type="entry name" value="KR"/>
    <property type="match status" value="1"/>
</dbReference>
<evidence type="ECO:0000256" key="2">
    <source>
        <dbReference type="ARBA" id="ARBA00022553"/>
    </source>
</evidence>
<feature type="region of interest" description="C-terminal hotdog fold" evidence="4">
    <location>
        <begin position="1076"/>
        <end position="1225"/>
    </location>
</feature>
<dbReference type="GO" id="GO:0031177">
    <property type="term" value="F:phosphopantetheine binding"/>
    <property type="evidence" value="ECO:0007669"/>
    <property type="project" value="InterPro"/>
</dbReference>
<dbReference type="EMBL" id="KM245025">
    <property type="protein sequence ID" value="AIU56852.1"/>
    <property type="molecule type" value="Genomic_DNA"/>
</dbReference>
<dbReference type="SMART" id="SM00827">
    <property type="entry name" value="PKS_AT"/>
    <property type="match status" value="1"/>
</dbReference>
<dbReference type="SMART" id="SM00822">
    <property type="entry name" value="PKS_KR"/>
    <property type="match status" value="1"/>
</dbReference>